<name>A0AAU7JB83_9HYPH</name>
<dbReference type="PRINTS" id="PR00080">
    <property type="entry name" value="SDRFAMILY"/>
</dbReference>
<dbReference type="NCBIfam" id="NF009466">
    <property type="entry name" value="PRK12826.1-2"/>
    <property type="match status" value="1"/>
</dbReference>
<gene>
    <name evidence="4" type="ORF">ABEG18_17585</name>
</gene>
<reference evidence="4" key="1">
    <citation type="submission" date="2024-05" db="EMBL/GenBank/DDBJ databases">
        <authorList>
            <person name="Kim S."/>
            <person name="Heo J."/>
            <person name="Choi H."/>
            <person name="Choi Y."/>
            <person name="Kwon S.-W."/>
            <person name="Kim Y."/>
        </authorList>
    </citation>
    <scope>NUCLEOTIDE SEQUENCE</scope>
    <source>
        <strain evidence="4">KACC 23698</strain>
    </source>
</reference>
<dbReference type="InterPro" id="IPR020904">
    <property type="entry name" value="Sc_DH/Rdtase_CS"/>
</dbReference>
<dbReference type="AlphaFoldDB" id="A0AAU7JB83"/>
<keyword evidence="2" id="KW-0560">Oxidoreductase</keyword>
<evidence type="ECO:0000256" key="1">
    <source>
        <dbReference type="ARBA" id="ARBA00006484"/>
    </source>
</evidence>
<organism evidence="4">
    <name type="scientific">Alsobacter sp. KACC 23698</name>
    <dbReference type="NCBI Taxonomy" id="3149229"/>
    <lineage>
        <taxon>Bacteria</taxon>
        <taxon>Pseudomonadati</taxon>
        <taxon>Pseudomonadota</taxon>
        <taxon>Alphaproteobacteria</taxon>
        <taxon>Hyphomicrobiales</taxon>
        <taxon>Alsobacteraceae</taxon>
        <taxon>Alsobacter</taxon>
    </lineage>
</organism>
<protein>
    <submittedName>
        <fullName evidence="4">SDR family NAD(P)-dependent oxidoreductase</fullName>
    </submittedName>
</protein>
<dbReference type="GO" id="GO:0016616">
    <property type="term" value="F:oxidoreductase activity, acting on the CH-OH group of donors, NAD or NADP as acceptor"/>
    <property type="evidence" value="ECO:0007669"/>
    <property type="project" value="UniProtKB-ARBA"/>
</dbReference>
<dbReference type="PRINTS" id="PR00081">
    <property type="entry name" value="GDHRDH"/>
</dbReference>
<dbReference type="Gene3D" id="3.40.50.720">
    <property type="entry name" value="NAD(P)-binding Rossmann-like Domain"/>
    <property type="match status" value="1"/>
</dbReference>
<dbReference type="PANTHER" id="PTHR42760:SF129">
    <property type="entry name" value="OXIDOREDUCTASE"/>
    <property type="match status" value="1"/>
</dbReference>
<dbReference type="SMART" id="SM00822">
    <property type="entry name" value="PKS_KR"/>
    <property type="match status" value="1"/>
</dbReference>
<dbReference type="NCBIfam" id="NF005559">
    <property type="entry name" value="PRK07231.1"/>
    <property type="match status" value="1"/>
</dbReference>
<accession>A0AAU7JB83</accession>
<dbReference type="PANTHER" id="PTHR42760">
    <property type="entry name" value="SHORT-CHAIN DEHYDROGENASES/REDUCTASES FAMILY MEMBER"/>
    <property type="match status" value="1"/>
</dbReference>
<dbReference type="GO" id="GO:0030497">
    <property type="term" value="P:fatty acid elongation"/>
    <property type="evidence" value="ECO:0007669"/>
    <property type="project" value="TreeGrafter"/>
</dbReference>
<dbReference type="PROSITE" id="PS00061">
    <property type="entry name" value="ADH_SHORT"/>
    <property type="match status" value="1"/>
</dbReference>
<dbReference type="EMBL" id="CP157484">
    <property type="protein sequence ID" value="XBO37526.1"/>
    <property type="molecule type" value="Genomic_DNA"/>
</dbReference>
<feature type="domain" description="Ketoreductase" evidence="3">
    <location>
        <begin position="14"/>
        <end position="192"/>
    </location>
</feature>
<evidence type="ECO:0000256" key="2">
    <source>
        <dbReference type="ARBA" id="ARBA00023002"/>
    </source>
</evidence>
<dbReference type="InterPro" id="IPR036291">
    <property type="entry name" value="NAD(P)-bd_dom_sf"/>
</dbReference>
<dbReference type="SUPFAM" id="SSF51735">
    <property type="entry name" value="NAD(P)-binding Rossmann-fold domains"/>
    <property type="match status" value="1"/>
</dbReference>
<dbReference type="RefSeq" id="WP_406854349.1">
    <property type="nucleotide sequence ID" value="NZ_CP157484.1"/>
</dbReference>
<comment type="similarity">
    <text evidence="1">Belongs to the short-chain dehydrogenases/reductases (SDR) family.</text>
</comment>
<dbReference type="InterPro" id="IPR002347">
    <property type="entry name" value="SDR_fam"/>
</dbReference>
<dbReference type="InterPro" id="IPR057326">
    <property type="entry name" value="KR_dom"/>
</dbReference>
<proteinExistence type="inferred from homology"/>
<dbReference type="Pfam" id="PF13561">
    <property type="entry name" value="adh_short_C2"/>
    <property type="match status" value="1"/>
</dbReference>
<evidence type="ECO:0000313" key="4">
    <source>
        <dbReference type="EMBL" id="XBO37526.1"/>
    </source>
</evidence>
<dbReference type="FunFam" id="3.40.50.720:FF:000173">
    <property type="entry name" value="3-oxoacyl-[acyl-carrier protein] reductase"/>
    <property type="match status" value="1"/>
</dbReference>
<evidence type="ECO:0000259" key="3">
    <source>
        <dbReference type="SMART" id="SM00822"/>
    </source>
</evidence>
<sequence>MTDRLSAAGSARPRIAVITGGAGGLGYAIARRLAAQGDTVVLWDIDPDAVNRVATSLPGARAAVVDVTRQDSVDQAARAVMDDLGAIDVLVNSAGITGPNRLLADYSFEEWRRVMAINLDGTFLCCRAVTPFMLKGENGRIVNLASIAGKEGNANASAYSASKAGVIALTKSLGKELAQTSIRVNCVTPAAIETELLRQMTPEFTQFVISKIPMGRLGQPDEVAAMVEWLASPACSFSTGAVFDISGGRATY</sequence>